<gene>
    <name evidence="2" type="ORF">N7498_006956</name>
</gene>
<reference evidence="2" key="1">
    <citation type="submission" date="2022-12" db="EMBL/GenBank/DDBJ databases">
        <authorList>
            <person name="Petersen C."/>
        </authorList>
    </citation>
    <scope>NUCLEOTIDE SEQUENCE</scope>
    <source>
        <strain evidence="2">IBT 15544</strain>
    </source>
</reference>
<protein>
    <submittedName>
        <fullName evidence="2">Uncharacterized protein</fullName>
    </submittedName>
</protein>
<evidence type="ECO:0000313" key="3">
    <source>
        <dbReference type="Proteomes" id="UP001150904"/>
    </source>
</evidence>
<evidence type="ECO:0000256" key="1">
    <source>
        <dbReference type="SAM" id="MobiDB-lite"/>
    </source>
</evidence>
<dbReference type="AlphaFoldDB" id="A0A9W9JK69"/>
<reference evidence="2" key="2">
    <citation type="journal article" date="2023" name="IMA Fungus">
        <title>Comparative genomic study of the Penicillium genus elucidates a diverse pangenome and 15 lateral gene transfer events.</title>
        <authorList>
            <person name="Petersen C."/>
            <person name="Sorensen T."/>
            <person name="Nielsen M.R."/>
            <person name="Sondergaard T.E."/>
            <person name="Sorensen J.L."/>
            <person name="Fitzpatrick D.A."/>
            <person name="Frisvad J.C."/>
            <person name="Nielsen K.L."/>
        </authorList>
    </citation>
    <scope>NUCLEOTIDE SEQUENCE</scope>
    <source>
        <strain evidence="2">IBT 15544</strain>
    </source>
</reference>
<dbReference type="GeneID" id="83181319"/>
<organism evidence="2 3">
    <name type="scientific">Penicillium cinerascens</name>
    <dbReference type="NCBI Taxonomy" id="70096"/>
    <lineage>
        <taxon>Eukaryota</taxon>
        <taxon>Fungi</taxon>
        <taxon>Dikarya</taxon>
        <taxon>Ascomycota</taxon>
        <taxon>Pezizomycotina</taxon>
        <taxon>Eurotiomycetes</taxon>
        <taxon>Eurotiomycetidae</taxon>
        <taxon>Eurotiales</taxon>
        <taxon>Aspergillaceae</taxon>
        <taxon>Penicillium</taxon>
    </lineage>
</organism>
<name>A0A9W9JK69_9EURO</name>
<feature type="compositionally biased region" description="Basic and acidic residues" evidence="1">
    <location>
        <begin position="11"/>
        <end position="20"/>
    </location>
</feature>
<comment type="caution">
    <text evidence="2">The sequence shown here is derived from an EMBL/GenBank/DDBJ whole genome shotgun (WGS) entry which is preliminary data.</text>
</comment>
<dbReference type="RefSeq" id="XP_058306267.1">
    <property type="nucleotide sequence ID" value="XM_058454018.1"/>
</dbReference>
<sequence>METPGPANTDPSERLRDREPQTGLGSLPTRGHLSLTTKITFCVVSLDFCKLTSPEFYHPPSSYPQISTQPYTGPLIQDIRGGTQVRSTFQGDFGFWCGPIFTRELSLPDGSAHSKKLRAFLVSASSSTSA</sequence>
<keyword evidence="3" id="KW-1185">Reference proteome</keyword>
<accession>A0A9W9JK69</accession>
<proteinExistence type="predicted"/>
<dbReference type="EMBL" id="JAPQKR010000014">
    <property type="protein sequence ID" value="KAJ5197839.1"/>
    <property type="molecule type" value="Genomic_DNA"/>
</dbReference>
<dbReference type="Proteomes" id="UP001150904">
    <property type="component" value="Unassembled WGS sequence"/>
</dbReference>
<feature type="region of interest" description="Disordered" evidence="1">
    <location>
        <begin position="1"/>
        <end position="29"/>
    </location>
</feature>
<evidence type="ECO:0000313" key="2">
    <source>
        <dbReference type="EMBL" id="KAJ5197839.1"/>
    </source>
</evidence>